<dbReference type="EMBL" id="CP050177">
    <property type="protein sequence ID" value="QIQ01186.1"/>
    <property type="molecule type" value="Genomic_DNA"/>
</dbReference>
<dbReference type="AlphaFoldDB" id="A0A6G9GSY2"/>
<protein>
    <submittedName>
        <fullName evidence="1">PRC-barrel domain containing protein</fullName>
    </submittedName>
</protein>
<evidence type="ECO:0000313" key="2">
    <source>
        <dbReference type="Proteomes" id="UP000501179"/>
    </source>
</evidence>
<dbReference type="Proteomes" id="UP000501179">
    <property type="component" value="Chromosome"/>
</dbReference>
<dbReference type="Gene3D" id="3.90.50.10">
    <property type="entry name" value="Photosynthetic Reaction Center, subunit H, domain 2"/>
    <property type="match status" value="1"/>
</dbReference>
<dbReference type="GO" id="GO:0030077">
    <property type="term" value="C:plasma membrane light-harvesting complex"/>
    <property type="evidence" value="ECO:0007669"/>
    <property type="project" value="InterPro"/>
</dbReference>
<proteinExistence type="predicted"/>
<dbReference type="GO" id="GO:0019684">
    <property type="term" value="P:photosynthesis, light reaction"/>
    <property type="evidence" value="ECO:0007669"/>
    <property type="project" value="InterPro"/>
</dbReference>
<dbReference type="KEGG" id="slia:HA039_01700"/>
<reference evidence="1 2" key="1">
    <citation type="submission" date="2020-03" db="EMBL/GenBank/DDBJ databases">
        <title>A novel species.</title>
        <authorList>
            <person name="Gao J."/>
        </authorList>
    </citation>
    <scope>NUCLEOTIDE SEQUENCE [LARGE SCALE GENOMIC DNA]</scope>
    <source>
        <strain evidence="1 2">QMT-12</strain>
    </source>
</reference>
<dbReference type="InterPro" id="IPR011033">
    <property type="entry name" value="PRC_barrel-like_sf"/>
</dbReference>
<organism evidence="1 2">
    <name type="scientific">Streptomyces liangshanensis</name>
    <dbReference type="NCBI Taxonomy" id="2717324"/>
    <lineage>
        <taxon>Bacteria</taxon>
        <taxon>Bacillati</taxon>
        <taxon>Actinomycetota</taxon>
        <taxon>Actinomycetes</taxon>
        <taxon>Kitasatosporales</taxon>
        <taxon>Streptomycetaceae</taxon>
        <taxon>Streptomyces</taxon>
    </lineage>
</organism>
<evidence type="ECO:0000313" key="1">
    <source>
        <dbReference type="EMBL" id="QIQ01186.1"/>
    </source>
</evidence>
<name>A0A6G9GSY2_9ACTN</name>
<gene>
    <name evidence="1" type="ORF">HA039_01700</name>
</gene>
<dbReference type="SUPFAM" id="SSF50346">
    <property type="entry name" value="PRC-barrel domain"/>
    <property type="match status" value="1"/>
</dbReference>
<accession>A0A6G9GSY2</accession>
<sequence length="119" mass="12995">MDNIWAYAADCGYGEDRSLVGFEVEATDGVVGQVERQTDHDGMRHLVVDTGMWVFGTSLLIPAGLITGIDSDSRRVIVGRAREEIKAAPRFARDSETTDVAYLSEVGNYYLALDPVPVS</sequence>
<dbReference type="InterPro" id="IPR014747">
    <property type="entry name" value="Bac_photo_RC_H_C"/>
</dbReference>
<dbReference type="RefSeq" id="WP_167022691.1">
    <property type="nucleotide sequence ID" value="NZ_CP050177.1"/>
</dbReference>
<keyword evidence="2" id="KW-1185">Reference proteome</keyword>